<feature type="repeat" description="WD" evidence="3">
    <location>
        <begin position="1886"/>
        <end position="1904"/>
    </location>
</feature>
<name>A0A165F4M3_9BASI</name>
<dbReference type="SUPFAM" id="SSF50978">
    <property type="entry name" value="WD40 repeat-like"/>
    <property type="match status" value="1"/>
</dbReference>
<keyword evidence="2" id="KW-0677">Repeat</keyword>
<dbReference type="Gene3D" id="2.30.29.30">
    <property type="entry name" value="Pleckstrin-homology domain (PH domain)/Phosphotyrosine-binding domain (PTB)"/>
    <property type="match status" value="1"/>
</dbReference>
<keyword evidence="1 3" id="KW-0853">WD repeat</keyword>
<dbReference type="PROSITE" id="PS50294">
    <property type="entry name" value="WD_REPEATS_REGION"/>
    <property type="match status" value="1"/>
</dbReference>
<evidence type="ECO:0000256" key="1">
    <source>
        <dbReference type="ARBA" id="ARBA00022574"/>
    </source>
</evidence>
<dbReference type="Proteomes" id="UP000076842">
    <property type="component" value="Unassembled WGS sequence"/>
</dbReference>
<dbReference type="PROSITE" id="PS00678">
    <property type="entry name" value="WD_REPEATS_1"/>
    <property type="match status" value="1"/>
</dbReference>
<dbReference type="InterPro" id="IPR011993">
    <property type="entry name" value="PH-like_dom_sf"/>
</dbReference>
<evidence type="ECO:0000259" key="6">
    <source>
        <dbReference type="PROSITE" id="PS51783"/>
    </source>
</evidence>
<feature type="compositionally biased region" description="Low complexity" evidence="4">
    <location>
        <begin position="113"/>
        <end position="130"/>
    </location>
</feature>
<feature type="region of interest" description="Disordered" evidence="4">
    <location>
        <begin position="1264"/>
        <end position="1286"/>
    </location>
</feature>
<dbReference type="PROSITE" id="PS50082">
    <property type="entry name" value="WD_REPEATS_2"/>
    <property type="match status" value="2"/>
</dbReference>
<dbReference type="PROSITE" id="PS50197">
    <property type="entry name" value="BEACH"/>
    <property type="match status" value="1"/>
</dbReference>
<dbReference type="Gene3D" id="2.130.10.10">
    <property type="entry name" value="YVTN repeat-like/Quinoprotein amine dehydrogenase"/>
    <property type="match status" value="1"/>
</dbReference>
<feature type="compositionally biased region" description="Polar residues" evidence="4">
    <location>
        <begin position="1267"/>
        <end position="1286"/>
    </location>
</feature>
<dbReference type="InterPro" id="IPR015943">
    <property type="entry name" value="WD40/YVTN_repeat-like_dom_sf"/>
</dbReference>
<evidence type="ECO:0000256" key="3">
    <source>
        <dbReference type="PROSITE-ProRule" id="PRU00221"/>
    </source>
</evidence>
<dbReference type="InterPro" id="IPR001680">
    <property type="entry name" value="WD40_rpt"/>
</dbReference>
<organism evidence="7 8">
    <name type="scientific">Calocera cornea HHB12733</name>
    <dbReference type="NCBI Taxonomy" id="1353952"/>
    <lineage>
        <taxon>Eukaryota</taxon>
        <taxon>Fungi</taxon>
        <taxon>Dikarya</taxon>
        <taxon>Basidiomycota</taxon>
        <taxon>Agaricomycotina</taxon>
        <taxon>Dacrymycetes</taxon>
        <taxon>Dacrymycetales</taxon>
        <taxon>Dacrymycetaceae</taxon>
        <taxon>Calocera</taxon>
    </lineage>
</organism>
<evidence type="ECO:0000313" key="8">
    <source>
        <dbReference type="Proteomes" id="UP000076842"/>
    </source>
</evidence>
<dbReference type="PROSITE" id="PS51783">
    <property type="entry name" value="PH_BEACH"/>
    <property type="match status" value="1"/>
</dbReference>
<feature type="region of interest" description="Disordered" evidence="4">
    <location>
        <begin position="1301"/>
        <end position="1329"/>
    </location>
</feature>
<reference evidence="7 8" key="1">
    <citation type="journal article" date="2016" name="Mol. Biol. Evol.">
        <title>Comparative Genomics of Early-Diverging Mushroom-Forming Fungi Provides Insights into the Origins of Lignocellulose Decay Capabilities.</title>
        <authorList>
            <person name="Nagy L.G."/>
            <person name="Riley R."/>
            <person name="Tritt A."/>
            <person name="Adam C."/>
            <person name="Daum C."/>
            <person name="Floudas D."/>
            <person name="Sun H."/>
            <person name="Yadav J.S."/>
            <person name="Pangilinan J."/>
            <person name="Larsson K.H."/>
            <person name="Matsuura K."/>
            <person name="Barry K."/>
            <person name="Labutti K."/>
            <person name="Kuo R."/>
            <person name="Ohm R.A."/>
            <person name="Bhattacharya S.S."/>
            <person name="Shirouzu T."/>
            <person name="Yoshinaga Y."/>
            <person name="Martin F.M."/>
            <person name="Grigoriev I.V."/>
            <person name="Hibbett D.S."/>
        </authorList>
    </citation>
    <scope>NUCLEOTIDE SEQUENCE [LARGE SCALE GENOMIC DNA]</scope>
    <source>
        <strain evidence="7 8">HHB12733</strain>
    </source>
</reference>
<dbReference type="InterPro" id="IPR051944">
    <property type="entry name" value="BEACH_domain_protein"/>
</dbReference>
<feature type="region of interest" description="Disordered" evidence="4">
    <location>
        <begin position="293"/>
        <end position="312"/>
    </location>
</feature>
<gene>
    <name evidence="7" type="ORF">CALCODRAFT_484196</name>
</gene>
<feature type="region of interest" description="Disordered" evidence="4">
    <location>
        <begin position="17"/>
        <end position="36"/>
    </location>
</feature>
<dbReference type="SMART" id="SM00320">
    <property type="entry name" value="WD40"/>
    <property type="match status" value="4"/>
</dbReference>
<dbReference type="SMART" id="SM01026">
    <property type="entry name" value="Beach"/>
    <property type="match status" value="1"/>
</dbReference>
<keyword evidence="8" id="KW-1185">Reference proteome</keyword>
<dbReference type="Gene3D" id="1.10.1540.10">
    <property type="entry name" value="BEACH domain"/>
    <property type="match status" value="1"/>
</dbReference>
<feature type="compositionally biased region" description="Low complexity" evidence="4">
    <location>
        <begin position="1158"/>
        <end position="1175"/>
    </location>
</feature>
<proteinExistence type="predicted"/>
<feature type="domain" description="BEACH" evidence="5">
    <location>
        <begin position="1500"/>
        <end position="1786"/>
    </location>
</feature>
<feature type="region of interest" description="Disordered" evidence="4">
    <location>
        <begin position="107"/>
        <end position="135"/>
    </location>
</feature>
<dbReference type="CDD" id="cd06071">
    <property type="entry name" value="Beach"/>
    <property type="match status" value="1"/>
</dbReference>
<dbReference type="STRING" id="1353952.A0A165F4M3"/>
<evidence type="ECO:0000256" key="4">
    <source>
        <dbReference type="SAM" id="MobiDB-lite"/>
    </source>
</evidence>
<dbReference type="InterPro" id="IPR023362">
    <property type="entry name" value="PH-BEACH_dom"/>
</dbReference>
<feature type="region of interest" description="Disordered" evidence="4">
    <location>
        <begin position="1158"/>
        <end position="1184"/>
    </location>
</feature>
<dbReference type="PANTHER" id="PTHR46108:SF4">
    <property type="entry name" value="BLUE CHEESE"/>
    <property type="match status" value="1"/>
</dbReference>
<dbReference type="InterPro" id="IPR031570">
    <property type="entry name" value="NBEA/BDCP_DUF4704"/>
</dbReference>
<dbReference type="InterPro" id="IPR036322">
    <property type="entry name" value="WD40_repeat_dom_sf"/>
</dbReference>
<sequence length="2092" mass="229321">MFRNFLSPLRSAGFSPNPLSPLAGSRSASPDLEPEDMAHDVRVDIMRRSAEELKEGSGTLDLMGLTELLEIIRRVMTEDRSTISIFLELDGPLGLLSALQVVCAGIQPPPTSSPTSSPSSASNSGSPTYSRRGASLPDRRAPLAAMRAAIQVLACMLGEREGRREFEASLGWETLTSMLLPLAPIPGISAPLLGALLSLSLSDPSPVHLNYFTASAPASSAPFALSVVHNPRAMSCMLALLPHLTAFSERVALAGALLQLAQSGPLNRAAMAQPEIDLLAQLTQLLFPGPVETPALPSPGSASPSSSESPKTYKLEDTLRPLLLKLTKLLLRSSCSVHSARLLFERAVRSGASPTAVAPVPASTPATPGAANTAVTAGAGGAARDGQSIDTEVLGVLADGCDTMGEGFGWPAFLSLGAGCAQTVVDRAVGGAGFTFLSWIYLPRTPNPAEGTRTLMTLSPNPPVSSRFSIRVSLRADGSVTYETSSSKGPVKFGKNRVRRGEWVQLGISHWRADAKGEAKCNVFLNGHLTESQVTPWPRIPSSLQFQLGAPPDTDSFAPSQASPLYVGPTHLLSYPLANDMFILPRILGPHYTGQFQAGLVRFLTYAAATGLNVHLAADGQKEDTGKTGTKGKGREKDANTAIIKALRDGLHADGTVVHVMVPSRSFLQDSVEGEEGNGATKGNWTLDGNALVINLLPLRTAVYAIGGSSLGLRLVQMARTEGELLDAMRLLLGILAHSWRNSEEMEAYNGYDVVSSLLRRKTSLISEAVLNVILTFVGVDRQSPDHCIIVNTVAYRALLLDFDLWARTAPPVQRLYLSHFGLFLSSSTHRRFNIKHRFAKFGIIRLFLHSLRFTAYPDDIIPNVIDAIRSIILYHFSAEHTIKPLVSYLATNLHLESESVISPLSMISTSTQLDNSRGYGKAMMVLDMLVSVLHMFDYLVKFNASLPVSRVALLLLGTEPSPDMASRVLTLLGLVNKISPSFPRKFELAHGWLVLRHSLPSCWDTSVQKAAFDLLLGRADLTTKQVPETSEESYYCLSIMPAILASFFVSIERSAAGLAPLTETAPGQDTAESLADALLELLESHPQLFRSKSVITLFTQFAHNTLATLPPAQDQHQLSRSLIDKLTHITVMLSLDERIASAQRQELTRLLQALHSPASHSAASTPQSATPKSAKSIDTHGLGSVQQSFTRTAAWRANLRRIDKDRVRKQLQDEREWREQIDQQTVWKTATDFDRGMWITQDAIRTWKIDETEGPFRTRKKLEAMEQQQPAAQTKNGPTDTSALRTSASDRRITAMDLDDSASVHHSEPPPWNDSDSNLSPDHNLDDDLVDDKHRRVRRYLVTGDVIQAVNNVYRIVGIDSSPGLLILGKSHLYLLEGLVESKDGEIIDARDAPKDLLAIPSGTVVEFKKHRPADKWTYEDIAGLSKRTCLFRDVALELYLRDNRSLLLVFETSPGRQSAFMRLAASRSGKAPAETISAFPLRTPLASAVSAVGARFSMIGAGRAELETATRKWQARELSNFAYLAIINQAAGRTPNDITQYPVYPWILQDYDSATLDLKSPDIYRDLTSPMGALTPDRRSAAVERYDAQMGEQPFHYGTHFSSSMIVCHFLLRLQPFTRMFQELQGGNFDLAERLFRDVGKAWASAAHESRGDVRELIPEFFTCPEFLQNVNNLDLGTLHTGEKVGDVSLPVWAMQDPMLFVALHRQALESDHVSKCLPRWIDLIFGCKQKDVATLNVYHPLTYEGAIDLEAITDSWEREATVGAIHNFGQTPRQVFRHTHPDRYLDGKTTLPLGTPYGIAEDFEALRQGNAIGKKIADVVDTLYIDTIAERILPCPARKRIVPQTPHEHIEWSELTHSVSFYVDRKVVHIEEETPITVAGFYDSRVLVTGSDDSTVSIWRIVRGEHSGLRLVGSMRGHYGRVNCIATSRAWAMAVTGAADGLVILWDVNRVRYVRSMVHETPVEHVAIGPSGEIASSSRTAVSLHTINGQHIASFRPMEPITCLAFHEREYTPVPVLATACIDEIKLWTWNATTADEEGKAVWKILPLRTLKCKKGASPSTSVTALEFVGEALYHGDSDGNMYSWVFPE</sequence>
<dbReference type="SUPFAM" id="SSF81837">
    <property type="entry name" value="BEACH domain"/>
    <property type="match status" value="1"/>
</dbReference>
<dbReference type="Pfam" id="PF00400">
    <property type="entry name" value="WD40"/>
    <property type="match status" value="2"/>
</dbReference>
<dbReference type="InParanoid" id="A0A165F4M3"/>
<evidence type="ECO:0000259" key="5">
    <source>
        <dbReference type="PROSITE" id="PS50197"/>
    </source>
</evidence>
<dbReference type="FunCoup" id="A0A165F4M3">
    <property type="interactions" value="65"/>
</dbReference>
<dbReference type="EMBL" id="KV423982">
    <property type="protein sequence ID" value="KZT56178.1"/>
    <property type="molecule type" value="Genomic_DNA"/>
</dbReference>
<feature type="domain" description="BEACH-type PH" evidence="6">
    <location>
        <begin position="1343"/>
        <end position="1466"/>
    </location>
</feature>
<dbReference type="InterPro" id="IPR000409">
    <property type="entry name" value="BEACH_dom"/>
</dbReference>
<dbReference type="OrthoDB" id="26681at2759"/>
<dbReference type="InterPro" id="IPR036372">
    <property type="entry name" value="BEACH_dom_sf"/>
</dbReference>
<evidence type="ECO:0000313" key="7">
    <source>
        <dbReference type="EMBL" id="KZT56178.1"/>
    </source>
</evidence>
<feature type="compositionally biased region" description="Low complexity" evidence="4">
    <location>
        <begin position="294"/>
        <end position="310"/>
    </location>
</feature>
<evidence type="ECO:0000256" key="2">
    <source>
        <dbReference type="ARBA" id="ARBA00022737"/>
    </source>
</evidence>
<accession>A0A165F4M3</accession>
<dbReference type="InterPro" id="IPR019775">
    <property type="entry name" value="WD40_repeat_CS"/>
</dbReference>
<dbReference type="Pfam" id="PF15787">
    <property type="entry name" value="DUF4704"/>
    <property type="match status" value="1"/>
</dbReference>
<dbReference type="SUPFAM" id="SSF50729">
    <property type="entry name" value="PH domain-like"/>
    <property type="match status" value="1"/>
</dbReference>
<dbReference type="PANTHER" id="PTHR46108">
    <property type="entry name" value="BLUE CHEESE"/>
    <property type="match status" value="1"/>
</dbReference>
<feature type="repeat" description="WD" evidence="3">
    <location>
        <begin position="1918"/>
        <end position="1959"/>
    </location>
</feature>
<protein>
    <submittedName>
        <fullName evidence="7">Beach-domain-containing protein</fullName>
    </submittedName>
</protein>
<dbReference type="Pfam" id="PF02138">
    <property type="entry name" value="Beach"/>
    <property type="match status" value="1"/>
</dbReference>